<dbReference type="InterPro" id="IPR036390">
    <property type="entry name" value="WH_DNA-bd_sf"/>
</dbReference>
<dbReference type="InterPro" id="IPR002577">
    <property type="entry name" value="HTH_HxlR"/>
</dbReference>
<dbReference type="SUPFAM" id="SSF46785">
    <property type="entry name" value="Winged helix' DNA-binding domain"/>
    <property type="match status" value="1"/>
</dbReference>
<evidence type="ECO:0000256" key="2">
    <source>
        <dbReference type="ARBA" id="ARBA00023125"/>
    </source>
</evidence>
<dbReference type="PANTHER" id="PTHR33204:SF18">
    <property type="entry name" value="TRANSCRIPTIONAL REGULATORY PROTEIN"/>
    <property type="match status" value="1"/>
</dbReference>
<evidence type="ECO:0000313" key="5">
    <source>
        <dbReference type="EMBL" id="GAA2646973.1"/>
    </source>
</evidence>
<keyword evidence="6" id="KW-1185">Reference proteome</keyword>
<accession>A0ABP6DNG6</accession>
<evidence type="ECO:0000256" key="3">
    <source>
        <dbReference type="ARBA" id="ARBA00023163"/>
    </source>
</evidence>
<protein>
    <submittedName>
        <fullName evidence="5">Winged helix-turn-helix transcriptional regulator</fullName>
    </submittedName>
</protein>
<evidence type="ECO:0000313" key="6">
    <source>
        <dbReference type="Proteomes" id="UP001501666"/>
    </source>
</evidence>
<dbReference type="InterPro" id="IPR036388">
    <property type="entry name" value="WH-like_DNA-bd_sf"/>
</dbReference>
<dbReference type="RefSeq" id="WP_346143645.1">
    <property type="nucleotide sequence ID" value="NZ_BAAATE010000002.1"/>
</dbReference>
<keyword evidence="3" id="KW-0804">Transcription</keyword>
<name>A0ABP6DNG6_9ACTN</name>
<dbReference type="Pfam" id="PF01638">
    <property type="entry name" value="HxlR"/>
    <property type="match status" value="1"/>
</dbReference>
<proteinExistence type="predicted"/>
<gene>
    <name evidence="5" type="ORF">GCM10010412_010120</name>
</gene>
<dbReference type="InterPro" id="IPR036527">
    <property type="entry name" value="SCP2_sterol-bd_dom_sf"/>
</dbReference>
<dbReference type="Gene3D" id="3.30.1050.10">
    <property type="entry name" value="SCP2 sterol-binding domain"/>
    <property type="match status" value="1"/>
</dbReference>
<keyword evidence="2" id="KW-0238">DNA-binding</keyword>
<dbReference type="PROSITE" id="PS51118">
    <property type="entry name" value="HTH_HXLR"/>
    <property type="match status" value="1"/>
</dbReference>
<dbReference type="EMBL" id="BAAATE010000002">
    <property type="protein sequence ID" value="GAA2646973.1"/>
    <property type="molecule type" value="Genomic_DNA"/>
</dbReference>
<dbReference type="SUPFAM" id="SSF55718">
    <property type="entry name" value="SCP-like"/>
    <property type="match status" value="1"/>
</dbReference>
<evidence type="ECO:0000256" key="1">
    <source>
        <dbReference type="ARBA" id="ARBA00023015"/>
    </source>
</evidence>
<keyword evidence="1" id="KW-0805">Transcription regulation</keyword>
<reference evidence="6" key="1">
    <citation type="journal article" date="2019" name="Int. J. Syst. Evol. Microbiol.">
        <title>The Global Catalogue of Microorganisms (GCM) 10K type strain sequencing project: providing services to taxonomists for standard genome sequencing and annotation.</title>
        <authorList>
            <consortium name="The Broad Institute Genomics Platform"/>
            <consortium name="The Broad Institute Genome Sequencing Center for Infectious Disease"/>
            <person name="Wu L."/>
            <person name="Ma J."/>
        </authorList>
    </citation>
    <scope>NUCLEOTIDE SEQUENCE [LARGE SCALE GENOMIC DNA]</scope>
    <source>
        <strain evidence="6">JCM 6835</strain>
    </source>
</reference>
<sequence>MAGRRKYDDGCAVAHGLDLIGERWALLVVRELLLGPKRFTDLRAGIPGASADMLTQRLRELSESGVVRRRRLAPPAGSWVYELTAWGAELEPIVTRLGRWSSRSPTLRRDAAIGVDSLVLSLKALFDPEAAQGFDAVVALRLGEDRFLVEIADGRLGIARGQTERADATIAADPDTLSALLYGDLPVADAVRAGDLVLDDPGGLVERFLRLFPLPEPAALPNDAG</sequence>
<dbReference type="PANTHER" id="PTHR33204">
    <property type="entry name" value="TRANSCRIPTIONAL REGULATOR, MARR FAMILY"/>
    <property type="match status" value="1"/>
</dbReference>
<feature type="domain" description="HTH hxlR-type" evidence="4">
    <location>
        <begin position="11"/>
        <end position="109"/>
    </location>
</feature>
<dbReference type="Gene3D" id="1.10.10.10">
    <property type="entry name" value="Winged helix-like DNA-binding domain superfamily/Winged helix DNA-binding domain"/>
    <property type="match status" value="1"/>
</dbReference>
<organism evidence="5 6">
    <name type="scientific">Nonomuraea recticatena</name>
    <dbReference type="NCBI Taxonomy" id="46178"/>
    <lineage>
        <taxon>Bacteria</taxon>
        <taxon>Bacillati</taxon>
        <taxon>Actinomycetota</taxon>
        <taxon>Actinomycetes</taxon>
        <taxon>Streptosporangiales</taxon>
        <taxon>Streptosporangiaceae</taxon>
        <taxon>Nonomuraea</taxon>
    </lineage>
</organism>
<comment type="caution">
    <text evidence="5">The sequence shown here is derived from an EMBL/GenBank/DDBJ whole genome shotgun (WGS) entry which is preliminary data.</text>
</comment>
<dbReference type="Proteomes" id="UP001501666">
    <property type="component" value="Unassembled WGS sequence"/>
</dbReference>
<evidence type="ECO:0000259" key="4">
    <source>
        <dbReference type="PROSITE" id="PS51118"/>
    </source>
</evidence>